<proteinExistence type="predicted"/>
<dbReference type="RefSeq" id="WP_086800030.1">
    <property type="nucleotide sequence ID" value="NZ_CP119182.1"/>
</dbReference>
<feature type="transmembrane region" description="Helical" evidence="2">
    <location>
        <begin position="206"/>
        <end position="228"/>
    </location>
</feature>
<evidence type="ECO:0000256" key="1">
    <source>
        <dbReference type="SAM" id="MobiDB-lite"/>
    </source>
</evidence>
<feature type="transmembrane region" description="Helical" evidence="2">
    <location>
        <begin position="235"/>
        <end position="252"/>
    </location>
</feature>
<dbReference type="InterPro" id="IPR050879">
    <property type="entry name" value="Acyltransferase_3"/>
</dbReference>
<feature type="transmembrane region" description="Helical" evidence="2">
    <location>
        <begin position="44"/>
        <end position="63"/>
    </location>
</feature>
<feature type="compositionally biased region" description="Low complexity" evidence="1">
    <location>
        <begin position="385"/>
        <end position="396"/>
    </location>
</feature>
<feature type="region of interest" description="Disordered" evidence="1">
    <location>
        <begin position="373"/>
        <end position="421"/>
    </location>
</feature>
<dbReference type="AlphaFoldDB" id="A0A927KXP8"/>
<dbReference type="Pfam" id="PF01757">
    <property type="entry name" value="Acyl_transf_3"/>
    <property type="match status" value="1"/>
</dbReference>
<feature type="transmembrane region" description="Helical" evidence="2">
    <location>
        <begin position="12"/>
        <end position="32"/>
    </location>
</feature>
<comment type="caution">
    <text evidence="4">The sequence shown here is derived from an EMBL/GenBank/DDBJ whole genome shotgun (WGS) entry which is preliminary data.</text>
</comment>
<keyword evidence="4" id="KW-0012">Acyltransferase</keyword>
<feature type="compositionally biased region" description="Low complexity" evidence="1">
    <location>
        <begin position="410"/>
        <end position="421"/>
    </location>
</feature>
<keyword evidence="2" id="KW-1133">Transmembrane helix</keyword>
<dbReference type="GO" id="GO:0016020">
    <property type="term" value="C:membrane"/>
    <property type="evidence" value="ECO:0007669"/>
    <property type="project" value="TreeGrafter"/>
</dbReference>
<dbReference type="Proteomes" id="UP000661025">
    <property type="component" value="Unassembled WGS sequence"/>
</dbReference>
<feature type="transmembrane region" description="Helical" evidence="2">
    <location>
        <begin position="84"/>
        <end position="103"/>
    </location>
</feature>
<evidence type="ECO:0000259" key="3">
    <source>
        <dbReference type="Pfam" id="PF01757"/>
    </source>
</evidence>
<keyword evidence="2" id="KW-0472">Membrane</keyword>
<dbReference type="InterPro" id="IPR002656">
    <property type="entry name" value="Acyl_transf_3_dom"/>
</dbReference>
<feature type="domain" description="Acyltransferase 3" evidence="3">
    <location>
        <begin position="9"/>
        <end position="346"/>
    </location>
</feature>
<keyword evidence="2" id="KW-0812">Transmembrane</keyword>
<dbReference type="GO" id="GO:0009103">
    <property type="term" value="P:lipopolysaccharide biosynthetic process"/>
    <property type="evidence" value="ECO:0007669"/>
    <property type="project" value="TreeGrafter"/>
</dbReference>
<evidence type="ECO:0000313" key="4">
    <source>
        <dbReference type="EMBL" id="MBD9721654.1"/>
    </source>
</evidence>
<dbReference type="EMBL" id="JACYXT010000001">
    <property type="protein sequence ID" value="MBD9721654.1"/>
    <property type="molecule type" value="Genomic_DNA"/>
</dbReference>
<feature type="transmembrane region" description="Helical" evidence="2">
    <location>
        <begin position="333"/>
        <end position="355"/>
    </location>
</feature>
<feature type="transmembrane region" description="Helical" evidence="2">
    <location>
        <begin position="292"/>
        <end position="313"/>
    </location>
</feature>
<evidence type="ECO:0000256" key="2">
    <source>
        <dbReference type="SAM" id="Phobius"/>
    </source>
</evidence>
<protein>
    <submittedName>
        <fullName evidence="4">Acyltransferase</fullName>
    </submittedName>
</protein>
<feature type="compositionally biased region" description="Pro residues" evidence="1">
    <location>
        <begin position="397"/>
        <end position="409"/>
    </location>
</feature>
<dbReference type="PANTHER" id="PTHR23028">
    <property type="entry name" value="ACETYLTRANSFERASE"/>
    <property type="match status" value="1"/>
</dbReference>
<dbReference type="GeneID" id="79929539"/>
<dbReference type="GO" id="GO:0016747">
    <property type="term" value="F:acyltransferase activity, transferring groups other than amino-acyl groups"/>
    <property type="evidence" value="ECO:0007669"/>
    <property type="project" value="InterPro"/>
</dbReference>
<organism evidence="4 5">
    <name type="scientific">Streptomyces caniscabiei</name>
    <dbReference type="NCBI Taxonomy" id="2746961"/>
    <lineage>
        <taxon>Bacteria</taxon>
        <taxon>Bacillati</taxon>
        <taxon>Actinomycetota</taxon>
        <taxon>Actinomycetes</taxon>
        <taxon>Kitasatosporales</taxon>
        <taxon>Streptomycetaceae</taxon>
        <taxon>Streptomyces</taxon>
    </lineage>
</organism>
<name>A0A927KXP8_9ACTN</name>
<feature type="transmembrane region" description="Helical" evidence="2">
    <location>
        <begin position="141"/>
        <end position="160"/>
    </location>
</feature>
<feature type="transmembrane region" description="Helical" evidence="2">
    <location>
        <begin position="167"/>
        <end position="186"/>
    </location>
</feature>
<sequence>MPQRVDLSSLTGLRWYAALTVFACHIAQQGFFADQQVGSALLHITPLGSMAVSVFFILSGFVLTWSARDEDSVPTFWRRRIAKIYPLHLATFGIAALIIFSLSEPVLPGGSVWDGLVPNVLLVQSWLPDATLTASFNTPSWSLSCEIAFYLSFPLWYRLVRRIPARRLWWCAAGLAAAVTCVPFLAGLLPASEEVAPGMSLNEVWFAYWLPPVRMLEFVLGIVMALILRAGVWRGPGPLVCTLLLAASYGLTQVVPAMFTLVACSIVPAALLITALADADVHGRRTGLRSTLLVRLGQWSFAFYLVHFMVIRYGHRLMGGDLGYERQWSTPAAIALSLAMLAVAILAGGLLHAVVEQPCMRLFGSRRSTALPKTGATAAPRHSPAPDAAGVLAVPGVPGPTPAPEPAPAPAVANEPTPRGR</sequence>
<dbReference type="PANTHER" id="PTHR23028:SF53">
    <property type="entry name" value="ACYL_TRANSF_3 DOMAIN-CONTAINING PROTEIN"/>
    <property type="match status" value="1"/>
</dbReference>
<accession>A0A927KXP8</accession>
<evidence type="ECO:0000313" key="5">
    <source>
        <dbReference type="Proteomes" id="UP000661025"/>
    </source>
</evidence>
<gene>
    <name evidence="4" type="ORF">IHE70_00050</name>
</gene>
<feature type="transmembrane region" description="Helical" evidence="2">
    <location>
        <begin position="258"/>
        <end position="280"/>
    </location>
</feature>
<reference evidence="4" key="1">
    <citation type="submission" date="2020-09" db="EMBL/GenBank/DDBJ databases">
        <title>Streptomyces canutascabiei sp. nov., which causes potato common scab and is distributed across the world.</title>
        <authorList>
            <person name="Nguyen H.P."/>
            <person name="Weisberg A.J."/>
            <person name="Chang J.H."/>
            <person name="Clarke C.R."/>
        </authorList>
    </citation>
    <scope>NUCLEOTIDE SEQUENCE</scope>
    <source>
        <strain evidence="4">ID-01-6.2a</strain>
    </source>
</reference>
<keyword evidence="4" id="KW-0808">Transferase</keyword>